<accession>A0A151MCD9</accession>
<dbReference type="EMBL" id="AKHW03006283">
    <property type="protein sequence ID" value="KYO22171.1"/>
    <property type="molecule type" value="Genomic_DNA"/>
</dbReference>
<comment type="caution">
    <text evidence="1">The sequence shown here is derived from an EMBL/GenBank/DDBJ whole genome shotgun (WGS) entry which is preliminary data.</text>
</comment>
<name>A0A151MCD9_ALLMI</name>
<evidence type="ECO:0000313" key="2">
    <source>
        <dbReference type="Proteomes" id="UP000050525"/>
    </source>
</evidence>
<keyword evidence="2" id="KW-1185">Reference proteome</keyword>
<dbReference type="Proteomes" id="UP000050525">
    <property type="component" value="Unassembled WGS sequence"/>
</dbReference>
<proteinExistence type="predicted"/>
<dbReference type="AlphaFoldDB" id="A0A151MCD9"/>
<organism evidence="1 2">
    <name type="scientific">Alligator mississippiensis</name>
    <name type="common">American alligator</name>
    <dbReference type="NCBI Taxonomy" id="8496"/>
    <lineage>
        <taxon>Eukaryota</taxon>
        <taxon>Metazoa</taxon>
        <taxon>Chordata</taxon>
        <taxon>Craniata</taxon>
        <taxon>Vertebrata</taxon>
        <taxon>Euteleostomi</taxon>
        <taxon>Archelosauria</taxon>
        <taxon>Archosauria</taxon>
        <taxon>Crocodylia</taxon>
        <taxon>Alligatoridae</taxon>
        <taxon>Alligatorinae</taxon>
        <taxon>Alligator</taxon>
    </lineage>
</organism>
<sequence>MSKKTVLKQVIPLCAVTPGCWRSACHEPEKRGKLISCVKGLCNRHGIVCWHDKKTKHWPVHDNHSPFPQDIDFMFVLITVQSHPNDSWSSSCGCKTAALPLDTRAVLYQPISCNGEVGRRKGGGDNPQEYKEMTVVLNYPDECVEICNQLEDFRSSDSLLSFPGCRGSAGGFDAMTWHPGL</sequence>
<reference evidence="1 2" key="1">
    <citation type="journal article" date="2012" name="Genome Biol.">
        <title>Sequencing three crocodilian genomes to illuminate the evolution of archosaurs and amniotes.</title>
        <authorList>
            <person name="St John J.A."/>
            <person name="Braun E.L."/>
            <person name="Isberg S.R."/>
            <person name="Miles L.G."/>
            <person name="Chong A.Y."/>
            <person name="Gongora J."/>
            <person name="Dalzell P."/>
            <person name="Moran C."/>
            <person name="Bed'hom B."/>
            <person name="Abzhanov A."/>
            <person name="Burgess S.C."/>
            <person name="Cooksey A.M."/>
            <person name="Castoe T.A."/>
            <person name="Crawford N.G."/>
            <person name="Densmore L.D."/>
            <person name="Drew J.C."/>
            <person name="Edwards S.V."/>
            <person name="Faircloth B.C."/>
            <person name="Fujita M.K."/>
            <person name="Greenwold M.J."/>
            <person name="Hoffmann F.G."/>
            <person name="Howard J.M."/>
            <person name="Iguchi T."/>
            <person name="Janes D.E."/>
            <person name="Khan S.Y."/>
            <person name="Kohno S."/>
            <person name="de Koning A.J."/>
            <person name="Lance S.L."/>
            <person name="McCarthy F.M."/>
            <person name="McCormack J.E."/>
            <person name="Merchant M.E."/>
            <person name="Peterson D.G."/>
            <person name="Pollock D.D."/>
            <person name="Pourmand N."/>
            <person name="Raney B.J."/>
            <person name="Roessler K.A."/>
            <person name="Sanford J.R."/>
            <person name="Sawyer R.H."/>
            <person name="Schmidt C.J."/>
            <person name="Triplett E.W."/>
            <person name="Tuberville T.D."/>
            <person name="Venegas-Anaya M."/>
            <person name="Howard J.T."/>
            <person name="Jarvis E.D."/>
            <person name="Guillette L.J.Jr."/>
            <person name="Glenn T.C."/>
            <person name="Green R.E."/>
            <person name="Ray D.A."/>
        </authorList>
    </citation>
    <scope>NUCLEOTIDE SEQUENCE [LARGE SCALE GENOMIC DNA]</scope>
    <source>
        <strain evidence="1">KSC_2009_1</strain>
    </source>
</reference>
<evidence type="ECO:0000313" key="1">
    <source>
        <dbReference type="EMBL" id="KYO22171.1"/>
    </source>
</evidence>
<protein>
    <submittedName>
        <fullName evidence="1">Uncharacterized protein</fullName>
    </submittedName>
</protein>
<gene>
    <name evidence="1" type="ORF">Y1Q_0000764</name>
</gene>